<dbReference type="AlphaFoldDB" id="A0AA88RQ63"/>
<evidence type="ECO:0000313" key="5">
    <source>
        <dbReference type="Proteomes" id="UP001187471"/>
    </source>
</evidence>
<feature type="coiled-coil region" evidence="1">
    <location>
        <begin position="926"/>
        <end position="978"/>
    </location>
</feature>
<feature type="compositionally biased region" description="Low complexity" evidence="2">
    <location>
        <begin position="276"/>
        <end position="289"/>
    </location>
</feature>
<dbReference type="InterPro" id="IPR019448">
    <property type="entry name" value="NT-C2"/>
</dbReference>
<reference evidence="4" key="1">
    <citation type="submission" date="2022-12" db="EMBL/GenBank/DDBJ databases">
        <title>Draft genome assemblies for two species of Escallonia (Escalloniales).</title>
        <authorList>
            <person name="Chanderbali A."/>
            <person name="Dervinis C."/>
            <person name="Anghel I."/>
            <person name="Soltis D."/>
            <person name="Soltis P."/>
            <person name="Zapata F."/>
        </authorList>
    </citation>
    <scope>NUCLEOTIDE SEQUENCE</scope>
    <source>
        <strain evidence="4">UCBG92.1500</strain>
        <tissue evidence="4">Leaf</tissue>
    </source>
</reference>
<feature type="coiled-coil region" evidence="1">
    <location>
        <begin position="306"/>
        <end position="447"/>
    </location>
</feature>
<feature type="coiled-coil region" evidence="1">
    <location>
        <begin position="747"/>
        <end position="893"/>
    </location>
</feature>
<keyword evidence="5" id="KW-1185">Reference proteome</keyword>
<accession>A0AA88RQ63</accession>
<comment type="caution">
    <text evidence="4">The sequence shown here is derived from an EMBL/GenBank/DDBJ whole genome shotgun (WGS) entry which is preliminary data.</text>
</comment>
<feature type="coiled-coil region" evidence="1">
    <location>
        <begin position="1049"/>
        <end position="1090"/>
    </location>
</feature>
<evidence type="ECO:0000259" key="3">
    <source>
        <dbReference type="PROSITE" id="PS51840"/>
    </source>
</evidence>
<feature type="coiled-coil region" evidence="1">
    <location>
        <begin position="472"/>
        <end position="529"/>
    </location>
</feature>
<feature type="domain" description="C2 NT-type" evidence="3">
    <location>
        <begin position="6"/>
        <end position="141"/>
    </location>
</feature>
<dbReference type="PANTHER" id="PTHR34452">
    <property type="entry name" value="MYOSIN HEAVY CHAIN-RELATED PROTEIN"/>
    <property type="match status" value="1"/>
</dbReference>
<feature type="region of interest" description="Disordered" evidence="2">
    <location>
        <begin position="143"/>
        <end position="181"/>
    </location>
</feature>
<feature type="region of interest" description="Disordered" evidence="2">
    <location>
        <begin position="198"/>
        <end position="299"/>
    </location>
</feature>
<evidence type="ECO:0000313" key="4">
    <source>
        <dbReference type="EMBL" id="KAK2989078.1"/>
    </source>
</evidence>
<proteinExistence type="predicted"/>
<sequence length="1109" mass="127425">MFKSARWRSDKNKVKAVFRLQFHATQVSHLGGDSLMLSVIPADAGKPSVRLERTVVRDGSCYWEKPVYETVKFVREPRTGKVHERIYHFVVATGTSKFGVIGEVSIDFANYAEATKLASVSLPVKSAKSEAVLHVSIQRMQESADQREVEESDYAKQNIQDRSLKAQLSNGNTDGSIQSNDSEDRFLNKAIAHVVELKENRRTSSGSEVTLSSSESSSGLDTPRELGMKNNNSHEDDTSFMSSLSHVSVPQNPNPDASTTVYEEHQRAQWEWLGGSAPDASTDDSSSSPRETLLGERSQEAPDIVLDKLKTELDVLARQAEVSELELQTLRKQIVKEGKRGQDLSREIVSLKEERDVFKEECEKLQAFQKRLDEAKIKNKLQFEGGDPLTLFEELRQELNYEKDLNANLRVQLQKTQESNSELILAVRDLDEMLEQKDREMLTLSNNSAISESAKGSQGNNFKCETDDDEEQKALEELVKEHSNANDAYQMEQKLMDLYSEIEMHRREKDELEMQMEQLALDYEILKQENHDMSYKLEQSELQEQLKMQYECSTSYATLYELETQIEHLENELRKQSKDFSDSLVTINELEAHVRRLEEELEKQEQGFEVDLEALTRAKVEQEQRAVLAEESLRKTRWQNANTAERLQEEFRKLSMQMASTFDANEKLASSALAEANELRLQKSHLEDMFQKAKEEIQSVRNHYERKLLDLSRQVTLKTSQMEQMQSGMKDKSTKFEHARQHAEDNNRILSEEILMHRAEIERLRTENSVLSEQAEEKEAMRAELGKMKASVTERVEKAVTEKNEQENMTTLAKMEAEKSVKQLEAMRSLNNDKESIIGNLQMELETLKAQYSECKNTLFEDNLEKEKLRKQVLQLKADLKKKEDSFNTLEKKLMDSNGRATALEGTKATPRNNKSVPVPRGSKEVTNLKEKIKLLEIQIKLKEAALETSTDSFLEKEKDFQNKIEELEIRLEVLNQSTTGFSGRDFPKVVKEAEELTSNGRISEETRNAIENSCTMSRRECPLPLMNGKNDRLSEKVLKAFAISTNNLDVLLNEMAQMRERNKSMECELKDMQERYSEISLKFAEVEGERQQLVMTLRNVKNKKKKEK</sequence>
<feature type="coiled-coil region" evidence="1">
    <location>
        <begin position="676"/>
        <end position="714"/>
    </location>
</feature>
<evidence type="ECO:0000256" key="2">
    <source>
        <dbReference type="SAM" id="MobiDB-lite"/>
    </source>
</evidence>
<feature type="compositionally biased region" description="Basic and acidic residues" evidence="2">
    <location>
        <begin position="222"/>
        <end position="237"/>
    </location>
</feature>
<name>A0AA88RQ63_9ASTE</name>
<dbReference type="EMBL" id="JAVXUO010000787">
    <property type="protein sequence ID" value="KAK2989078.1"/>
    <property type="molecule type" value="Genomic_DNA"/>
</dbReference>
<keyword evidence="1" id="KW-0175">Coiled coil</keyword>
<dbReference type="Proteomes" id="UP001187471">
    <property type="component" value="Unassembled WGS sequence"/>
</dbReference>
<feature type="compositionally biased region" description="Low complexity" evidence="2">
    <location>
        <begin position="203"/>
        <end position="220"/>
    </location>
</feature>
<dbReference type="PANTHER" id="PTHR34452:SF7">
    <property type="entry name" value="MYOSIN HEAVY CHAIN-RELATED PROTEIN"/>
    <property type="match status" value="1"/>
</dbReference>
<organism evidence="4 5">
    <name type="scientific">Escallonia rubra</name>
    <dbReference type="NCBI Taxonomy" id="112253"/>
    <lineage>
        <taxon>Eukaryota</taxon>
        <taxon>Viridiplantae</taxon>
        <taxon>Streptophyta</taxon>
        <taxon>Embryophyta</taxon>
        <taxon>Tracheophyta</taxon>
        <taxon>Spermatophyta</taxon>
        <taxon>Magnoliopsida</taxon>
        <taxon>eudicotyledons</taxon>
        <taxon>Gunneridae</taxon>
        <taxon>Pentapetalae</taxon>
        <taxon>asterids</taxon>
        <taxon>campanulids</taxon>
        <taxon>Escalloniales</taxon>
        <taxon>Escalloniaceae</taxon>
        <taxon>Escallonia</taxon>
    </lineage>
</organism>
<feature type="non-terminal residue" evidence="4">
    <location>
        <position position="1109"/>
    </location>
</feature>
<evidence type="ECO:0000256" key="1">
    <source>
        <dbReference type="SAM" id="Coils"/>
    </source>
</evidence>
<feature type="compositionally biased region" description="Polar residues" evidence="2">
    <location>
        <begin position="239"/>
        <end position="261"/>
    </location>
</feature>
<feature type="compositionally biased region" description="Polar residues" evidence="2">
    <location>
        <begin position="155"/>
        <end position="180"/>
    </location>
</feature>
<dbReference type="Pfam" id="PF10358">
    <property type="entry name" value="NT-C2"/>
    <property type="match status" value="1"/>
</dbReference>
<gene>
    <name evidence="4" type="ORF">RJ640_018867</name>
</gene>
<protein>
    <recommendedName>
        <fullName evidence="3">C2 NT-type domain-containing protein</fullName>
    </recommendedName>
</protein>
<dbReference type="PROSITE" id="PS51840">
    <property type="entry name" value="C2_NT"/>
    <property type="match status" value="1"/>
</dbReference>
<feature type="coiled-coil region" evidence="1">
    <location>
        <begin position="559"/>
        <end position="632"/>
    </location>
</feature>